<accession>A0AAD4UND3</accession>
<comment type="caution">
    <text evidence="1">The sequence shown here is derived from an EMBL/GenBank/DDBJ whole genome shotgun (WGS) entry which is preliminary data.</text>
</comment>
<evidence type="ECO:0000313" key="1">
    <source>
        <dbReference type="EMBL" id="KAI4548386.1"/>
    </source>
</evidence>
<protein>
    <submittedName>
        <fullName evidence="1">Uncharacterized protein</fullName>
    </submittedName>
</protein>
<organism evidence="1 2">
    <name type="scientific">Ovis ammon polii</name>
    <dbReference type="NCBI Taxonomy" id="230172"/>
    <lineage>
        <taxon>Eukaryota</taxon>
        <taxon>Metazoa</taxon>
        <taxon>Chordata</taxon>
        <taxon>Craniata</taxon>
        <taxon>Vertebrata</taxon>
        <taxon>Euteleostomi</taxon>
        <taxon>Mammalia</taxon>
        <taxon>Eutheria</taxon>
        <taxon>Laurasiatheria</taxon>
        <taxon>Artiodactyla</taxon>
        <taxon>Ruminantia</taxon>
        <taxon>Pecora</taxon>
        <taxon>Bovidae</taxon>
        <taxon>Caprinae</taxon>
        <taxon>Ovis</taxon>
    </lineage>
</organism>
<dbReference type="Proteomes" id="UP001214576">
    <property type="component" value="Unassembled WGS sequence"/>
</dbReference>
<name>A0AAD4UND3_OVIAM</name>
<evidence type="ECO:0000313" key="2">
    <source>
        <dbReference type="Proteomes" id="UP001214576"/>
    </source>
</evidence>
<proteinExistence type="predicted"/>
<dbReference type="AlphaFoldDB" id="A0AAD4UND3"/>
<keyword evidence="2" id="KW-1185">Reference proteome</keyword>
<sequence length="129" mass="14731">MVQSLMGNEDPKCYVANRKYLMTTRNIWKWHPTPVLLPEESHGRRSLVGCSPWRRKESETTEQLHFHFLLSCIGEGNGNPLQYSSLENPRDGGAWWAAIYGVAQSRTRLKRLSSSSSSSRNILSEHLSQ</sequence>
<reference evidence="1" key="1">
    <citation type="submission" date="2022-03" db="EMBL/GenBank/DDBJ databases">
        <title>Genomic analyses of argali, domestic sheep and their hybrids provide insights into chromosomal evolution, heterosis and genetic basis of agronomic traits.</title>
        <authorList>
            <person name="Li M."/>
        </authorList>
    </citation>
    <scope>NUCLEOTIDE SEQUENCE</scope>
    <source>
        <strain evidence="1">CAU-MHL-2022a</strain>
        <tissue evidence="1">Skin</tissue>
    </source>
</reference>
<gene>
    <name evidence="1" type="ORF">MG293_000716</name>
</gene>
<dbReference type="EMBL" id="JAKZEL010000001">
    <property type="protein sequence ID" value="KAI4548386.1"/>
    <property type="molecule type" value="Genomic_DNA"/>
</dbReference>